<keyword evidence="2" id="KW-0131">Cell cycle</keyword>
<proteinExistence type="predicted"/>
<keyword evidence="2" id="KW-0132">Cell division</keyword>
<evidence type="ECO:0000256" key="1">
    <source>
        <dbReference type="SAM" id="MobiDB-lite"/>
    </source>
</evidence>
<feature type="compositionally biased region" description="Polar residues" evidence="1">
    <location>
        <begin position="111"/>
        <end position="127"/>
    </location>
</feature>
<evidence type="ECO:0000313" key="3">
    <source>
        <dbReference type="Proteomes" id="UP000325081"/>
    </source>
</evidence>
<feature type="region of interest" description="Disordered" evidence="1">
    <location>
        <begin position="111"/>
        <end position="148"/>
    </location>
</feature>
<gene>
    <name evidence="2" type="ORF">STAS_24381</name>
</gene>
<dbReference type="GO" id="GO:0051301">
    <property type="term" value="P:cell division"/>
    <property type="evidence" value="ECO:0007669"/>
    <property type="project" value="UniProtKB-KW"/>
</dbReference>
<dbReference type="Proteomes" id="UP000325081">
    <property type="component" value="Unassembled WGS sequence"/>
</dbReference>
<dbReference type="EMBL" id="BKCP01007837">
    <property type="protein sequence ID" value="GER47289.1"/>
    <property type="molecule type" value="Genomic_DNA"/>
</dbReference>
<dbReference type="AlphaFoldDB" id="A0A5A7QQG7"/>
<evidence type="ECO:0000313" key="2">
    <source>
        <dbReference type="EMBL" id="GER47289.1"/>
    </source>
</evidence>
<accession>A0A5A7QQG7</accession>
<keyword evidence="3" id="KW-1185">Reference proteome</keyword>
<feature type="non-terminal residue" evidence="2">
    <location>
        <position position="1"/>
    </location>
</feature>
<reference evidence="3" key="1">
    <citation type="journal article" date="2019" name="Curr. Biol.">
        <title>Genome Sequence of Striga asiatica Provides Insight into the Evolution of Plant Parasitism.</title>
        <authorList>
            <person name="Yoshida S."/>
            <person name="Kim S."/>
            <person name="Wafula E.K."/>
            <person name="Tanskanen J."/>
            <person name="Kim Y.M."/>
            <person name="Honaas L."/>
            <person name="Yang Z."/>
            <person name="Spallek T."/>
            <person name="Conn C.E."/>
            <person name="Ichihashi Y."/>
            <person name="Cheong K."/>
            <person name="Cui S."/>
            <person name="Der J.P."/>
            <person name="Gundlach H."/>
            <person name="Jiao Y."/>
            <person name="Hori C."/>
            <person name="Ishida J.K."/>
            <person name="Kasahara H."/>
            <person name="Kiba T."/>
            <person name="Kim M.S."/>
            <person name="Koo N."/>
            <person name="Laohavisit A."/>
            <person name="Lee Y.H."/>
            <person name="Lumba S."/>
            <person name="McCourt P."/>
            <person name="Mortimer J.C."/>
            <person name="Mutuku J.M."/>
            <person name="Nomura T."/>
            <person name="Sasaki-Sekimoto Y."/>
            <person name="Seto Y."/>
            <person name="Wang Y."/>
            <person name="Wakatake T."/>
            <person name="Sakakibara H."/>
            <person name="Demura T."/>
            <person name="Yamaguchi S."/>
            <person name="Yoneyama K."/>
            <person name="Manabe R.I."/>
            <person name="Nelson D.C."/>
            <person name="Schulman A.H."/>
            <person name="Timko M.P."/>
            <person name="dePamphilis C.W."/>
            <person name="Choi D."/>
            <person name="Shirasu K."/>
        </authorList>
    </citation>
    <scope>NUCLEOTIDE SEQUENCE [LARGE SCALE GENOMIC DNA]</scope>
    <source>
        <strain evidence="3">cv. UVA1</strain>
    </source>
</reference>
<sequence length="148" mass="17177">VLNLTEYAKIEEPSFRSLMLEFFSSFVLVDGNEFFTCRLKGREYTVDDDVMKKVCVDPEPYNFHDAIYHEDKTTMRCINFAELKNADLIKTRTTVQPYTSRHAYKTYFTRLGQSAPTTDQPGSSRQPTETDEHERMLVDDDHLLPAPP</sequence>
<feature type="compositionally biased region" description="Basic and acidic residues" evidence="1">
    <location>
        <begin position="128"/>
        <end position="148"/>
    </location>
</feature>
<organism evidence="2 3">
    <name type="scientific">Striga asiatica</name>
    <name type="common">Asiatic witchweed</name>
    <name type="synonym">Buchnera asiatica</name>
    <dbReference type="NCBI Taxonomy" id="4170"/>
    <lineage>
        <taxon>Eukaryota</taxon>
        <taxon>Viridiplantae</taxon>
        <taxon>Streptophyta</taxon>
        <taxon>Embryophyta</taxon>
        <taxon>Tracheophyta</taxon>
        <taxon>Spermatophyta</taxon>
        <taxon>Magnoliopsida</taxon>
        <taxon>eudicotyledons</taxon>
        <taxon>Gunneridae</taxon>
        <taxon>Pentapetalae</taxon>
        <taxon>asterids</taxon>
        <taxon>lamiids</taxon>
        <taxon>Lamiales</taxon>
        <taxon>Orobanchaceae</taxon>
        <taxon>Buchnereae</taxon>
        <taxon>Striga</taxon>
    </lineage>
</organism>
<name>A0A5A7QQG7_STRAF</name>
<feature type="non-terminal residue" evidence="2">
    <location>
        <position position="148"/>
    </location>
</feature>
<comment type="caution">
    <text evidence="2">The sequence shown here is derived from an EMBL/GenBank/DDBJ whole genome shotgun (WGS) entry which is preliminary data.</text>
</comment>
<protein>
    <submittedName>
        <fullName evidence="2">Cell division control protein 42 homolog</fullName>
    </submittedName>
</protein>